<evidence type="ECO:0000313" key="10">
    <source>
        <dbReference type="Proteomes" id="UP000260351"/>
    </source>
</evidence>
<dbReference type="SUPFAM" id="SSF51905">
    <property type="entry name" value="FAD/NAD(P)-binding domain"/>
    <property type="match status" value="1"/>
</dbReference>
<evidence type="ECO:0000256" key="3">
    <source>
        <dbReference type="ARBA" id="ARBA00005349"/>
    </source>
</evidence>
<dbReference type="InterPro" id="IPR018168">
    <property type="entry name" value="Ubi_Hdrlase_CS"/>
</dbReference>
<dbReference type="NCBIfam" id="TIGR01988">
    <property type="entry name" value="Ubi-OHases"/>
    <property type="match status" value="1"/>
</dbReference>
<dbReference type="Gene3D" id="3.50.50.60">
    <property type="entry name" value="FAD/NAD(P)-binding domain"/>
    <property type="match status" value="2"/>
</dbReference>
<evidence type="ECO:0000256" key="6">
    <source>
        <dbReference type="ARBA" id="ARBA00023002"/>
    </source>
</evidence>
<dbReference type="GO" id="GO:0071949">
    <property type="term" value="F:FAD binding"/>
    <property type="evidence" value="ECO:0007669"/>
    <property type="project" value="InterPro"/>
</dbReference>
<dbReference type="GO" id="GO:0006744">
    <property type="term" value="P:ubiquinone biosynthetic process"/>
    <property type="evidence" value="ECO:0007669"/>
    <property type="project" value="UniProtKB-UniPathway"/>
</dbReference>
<accession>A0A3E1KBK1</accession>
<dbReference type="GO" id="GO:0004497">
    <property type="term" value="F:monooxygenase activity"/>
    <property type="evidence" value="ECO:0007669"/>
    <property type="project" value="UniProtKB-KW"/>
</dbReference>
<protein>
    <submittedName>
        <fullName evidence="9">UbiH/UbiF family hydroxylase</fullName>
    </submittedName>
</protein>
<comment type="caution">
    <text evidence="9">The sequence shown here is derived from an EMBL/GenBank/DDBJ whole genome shotgun (WGS) entry which is preliminary data.</text>
</comment>
<dbReference type="UniPathway" id="UPA00232"/>
<dbReference type="InterPro" id="IPR036188">
    <property type="entry name" value="FAD/NAD-bd_sf"/>
</dbReference>
<gene>
    <name evidence="9" type="ORF">DZC52_05600</name>
</gene>
<name>A0A3E1KBK1_9GAMM</name>
<comment type="pathway">
    <text evidence="2">Cofactor biosynthesis; ubiquinone biosynthesis.</text>
</comment>
<evidence type="ECO:0000256" key="7">
    <source>
        <dbReference type="ARBA" id="ARBA00023033"/>
    </source>
</evidence>
<dbReference type="PRINTS" id="PR00420">
    <property type="entry name" value="RNGMNOXGNASE"/>
</dbReference>
<evidence type="ECO:0000256" key="5">
    <source>
        <dbReference type="ARBA" id="ARBA00022827"/>
    </source>
</evidence>
<reference evidence="9 10" key="1">
    <citation type="submission" date="2018-08" db="EMBL/GenBank/DDBJ databases">
        <title>Wenzhouxiangella salilacus sp. nov., a novel bacterium isolated from a saline lake in Xinjiang Province, China.</title>
        <authorList>
            <person name="Han S."/>
        </authorList>
    </citation>
    <scope>NUCLEOTIDE SEQUENCE [LARGE SCALE GENOMIC DNA]</scope>
    <source>
        <strain evidence="9 10">XDB06</strain>
    </source>
</reference>
<dbReference type="EMBL" id="QUZK01000022">
    <property type="protein sequence ID" value="RFF31286.1"/>
    <property type="molecule type" value="Genomic_DNA"/>
</dbReference>
<evidence type="ECO:0000256" key="2">
    <source>
        <dbReference type="ARBA" id="ARBA00004749"/>
    </source>
</evidence>
<dbReference type="PANTHER" id="PTHR43876">
    <property type="entry name" value="UBIQUINONE BIOSYNTHESIS MONOOXYGENASE COQ6, MITOCHONDRIAL"/>
    <property type="match status" value="1"/>
</dbReference>
<keyword evidence="6" id="KW-0560">Oxidoreductase</keyword>
<dbReference type="PROSITE" id="PS01304">
    <property type="entry name" value="UBIH"/>
    <property type="match status" value="1"/>
</dbReference>
<dbReference type="InterPro" id="IPR002938">
    <property type="entry name" value="FAD-bd"/>
</dbReference>
<comment type="cofactor">
    <cofactor evidence="1">
        <name>FAD</name>
        <dbReference type="ChEBI" id="CHEBI:57692"/>
    </cofactor>
</comment>
<dbReference type="InterPro" id="IPR051205">
    <property type="entry name" value="UbiH/COQ6_monooxygenase"/>
</dbReference>
<keyword evidence="4" id="KW-0285">Flavoprotein</keyword>
<evidence type="ECO:0000313" key="9">
    <source>
        <dbReference type="EMBL" id="RFF31286.1"/>
    </source>
</evidence>
<keyword evidence="10" id="KW-1185">Reference proteome</keyword>
<evidence type="ECO:0000256" key="1">
    <source>
        <dbReference type="ARBA" id="ARBA00001974"/>
    </source>
</evidence>
<comment type="similarity">
    <text evidence="3">Belongs to the UbiH/COQ6 family.</text>
</comment>
<organism evidence="9 10">
    <name type="scientific">Wenzhouxiangella sediminis</name>
    <dbReference type="NCBI Taxonomy" id="1792836"/>
    <lineage>
        <taxon>Bacteria</taxon>
        <taxon>Pseudomonadati</taxon>
        <taxon>Pseudomonadota</taxon>
        <taxon>Gammaproteobacteria</taxon>
        <taxon>Chromatiales</taxon>
        <taxon>Wenzhouxiangellaceae</taxon>
        <taxon>Wenzhouxiangella</taxon>
    </lineage>
</organism>
<dbReference type="RefSeq" id="WP_116650134.1">
    <property type="nucleotide sequence ID" value="NZ_QUZK01000022.1"/>
</dbReference>
<dbReference type="PANTHER" id="PTHR43876:SF7">
    <property type="entry name" value="UBIQUINONE BIOSYNTHESIS MONOOXYGENASE COQ6, MITOCHONDRIAL"/>
    <property type="match status" value="1"/>
</dbReference>
<sequence length="397" mass="42756">MRVDHDIVVAGGGVAGATAAALLAQSGHSVALVDRRRPDMPDPDSDFDPRVVAIAPGSAAVLGAAGAWERLPENRLGPYDRMQVHADGGEIVFRASEHGLGKLGWIVEVPWLQASCWQALEAIDGVELIAPGSVSGFSQREDHIRLEIEGGKTLRSRLLVAADGARSRLRRLAGIETDLWHYNQQALVTHVETERPNDGIAWQRFTEHGPLALLPLADGRSSIVWSQPERRVSELKTLDDEGFLAELNACQDSPFGEATAATKRYAFPLIRRQAKNLVSGRVVLLGDAARNVHPLAGQGLNLGLMDAAALAEVLADWRGESDPARALAHYQRWRISGGSLVAGGIHAINEFTRAGPGRSLAGLGFSLAGRLWPLREAFVEHACGLERDSPKLARSAR</sequence>
<feature type="domain" description="FAD-binding" evidence="8">
    <location>
        <begin position="6"/>
        <end position="333"/>
    </location>
</feature>
<dbReference type="GO" id="GO:0016705">
    <property type="term" value="F:oxidoreductase activity, acting on paired donors, with incorporation or reduction of molecular oxygen"/>
    <property type="evidence" value="ECO:0007669"/>
    <property type="project" value="InterPro"/>
</dbReference>
<dbReference type="Proteomes" id="UP000260351">
    <property type="component" value="Unassembled WGS sequence"/>
</dbReference>
<keyword evidence="7" id="KW-0503">Monooxygenase</keyword>
<dbReference type="AlphaFoldDB" id="A0A3E1KBK1"/>
<dbReference type="Pfam" id="PF01494">
    <property type="entry name" value="FAD_binding_3"/>
    <property type="match status" value="1"/>
</dbReference>
<dbReference type="OrthoDB" id="9769565at2"/>
<proteinExistence type="inferred from homology"/>
<keyword evidence="5" id="KW-0274">FAD</keyword>
<dbReference type="InterPro" id="IPR010971">
    <property type="entry name" value="UbiH/COQ6"/>
</dbReference>
<evidence type="ECO:0000259" key="8">
    <source>
        <dbReference type="Pfam" id="PF01494"/>
    </source>
</evidence>
<evidence type="ECO:0000256" key="4">
    <source>
        <dbReference type="ARBA" id="ARBA00022630"/>
    </source>
</evidence>